<protein>
    <submittedName>
        <fullName evidence="1">Uncharacterized protein</fullName>
    </submittedName>
</protein>
<accession>A0A3S5BBY9</accession>
<sequence length="73" mass="8171">MCRHGRSEWVRIRGGGEKRVGEHGNSGQADATRVSFLMQLVEVGNFGEERLSDTVGMGQSRRNWASHSLQKRS</sequence>
<dbReference type="AlphaFoldDB" id="A0A3S5BBY9"/>
<reference evidence="1" key="1">
    <citation type="submission" date="2018-11" db="EMBL/GenBank/DDBJ databases">
        <authorList>
            <consortium name="Pathogen Informatics"/>
        </authorList>
    </citation>
    <scope>NUCLEOTIDE SEQUENCE</scope>
</reference>
<dbReference type="EMBL" id="CAAALY010263112">
    <property type="protein sequence ID" value="VEL39954.1"/>
    <property type="molecule type" value="Genomic_DNA"/>
</dbReference>
<organism evidence="1 2">
    <name type="scientific">Protopolystoma xenopodis</name>
    <dbReference type="NCBI Taxonomy" id="117903"/>
    <lineage>
        <taxon>Eukaryota</taxon>
        <taxon>Metazoa</taxon>
        <taxon>Spiralia</taxon>
        <taxon>Lophotrochozoa</taxon>
        <taxon>Platyhelminthes</taxon>
        <taxon>Monogenea</taxon>
        <taxon>Polyopisthocotylea</taxon>
        <taxon>Polystomatidea</taxon>
        <taxon>Polystomatidae</taxon>
        <taxon>Protopolystoma</taxon>
    </lineage>
</organism>
<keyword evidence="2" id="KW-1185">Reference proteome</keyword>
<evidence type="ECO:0000313" key="2">
    <source>
        <dbReference type="Proteomes" id="UP000784294"/>
    </source>
</evidence>
<dbReference type="Proteomes" id="UP000784294">
    <property type="component" value="Unassembled WGS sequence"/>
</dbReference>
<proteinExistence type="predicted"/>
<comment type="caution">
    <text evidence="1">The sequence shown here is derived from an EMBL/GenBank/DDBJ whole genome shotgun (WGS) entry which is preliminary data.</text>
</comment>
<name>A0A3S5BBY9_9PLAT</name>
<gene>
    <name evidence="1" type="ORF">PXEA_LOCUS33394</name>
</gene>
<evidence type="ECO:0000313" key="1">
    <source>
        <dbReference type="EMBL" id="VEL39954.1"/>
    </source>
</evidence>